<evidence type="ECO:0000313" key="2">
    <source>
        <dbReference type="Proteomes" id="UP000772434"/>
    </source>
</evidence>
<keyword evidence="2" id="KW-1185">Reference proteome</keyword>
<dbReference type="OrthoDB" id="2864951at2759"/>
<organism evidence="1 2">
    <name type="scientific">Rhodocollybia butyracea</name>
    <dbReference type="NCBI Taxonomy" id="206335"/>
    <lineage>
        <taxon>Eukaryota</taxon>
        <taxon>Fungi</taxon>
        <taxon>Dikarya</taxon>
        <taxon>Basidiomycota</taxon>
        <taxon>Agaricomycotina</taxon>
        <taxon>Agaricomycetes</taxon>
        <taxon>Agaricomycetidae</taxon>
        <taxon>Agaricales</taxon>
        <taxon>Marasmiineae</taxon>
        <taxon>Omphalotaceae</taxon>
        <taxon>Rhodocollybia</taxon>
    </lineage>
</organism>
<sequence>MSNDTLYRTPVFSARIRVSSAVSTQLCSEFGPGSFTAKDRKDLLIHCDRHCDDYEQEVAHLQSQLLYIRQQQKRLKNHEATLRSQNSPVRKIPNAILEIIFNLACERNLLQEYPWRNATQSPPTTISSPMASLPALSIASTCSRWRKVAMSTPSLWSRLRLEVISGIHLSHHDPFIHAVMLHLRRAQKCPLDIDLYVAGKIRSTCATILILTSVASDWKAFKYDGDLGFGSYFPPDLNLPLLVSHGPISLIFG</sequence>
<dbReference type="EMBL" id="JADNRY010000204">
    <property type="protein sequence ID" value="KAF9061378.1"/>
    <property type="molecule type" value="Genomic_DNA"/>
</dbReference>
<name>A0A9P5PDE5_9AGAR</name>
<protein>
    <recommendedName>
        <fullName evidence="3">F-box domain-containing protein</fullName>
    </recommendedName>
</protein>
<reference evidence="1" key="1">
    <citation type="submission" date="2020-11" db="EMBL/GenBank/DDBJ databases">
        <authorList>
            <consortium name="DOE Joint Genome Institute"/>
            <person name="Ahrendt S."/>
            <person name="Riley R."/>
            <person name="Andreopoulos W."/>
            <person name="Labutti K."/>
            <person name="Pangilinan J."/>
            <person name="Ruiz-Duenas F.J."/>
            <person name="Barrasa J.M."/>
            <person name="Sanchez-Garcia M."/>
            <person name="Camarero S."/>
            <person name="Miyauchi S."/>
            <person name="Serrano A."/>
            <person name="Linde D."/>
            <person name="Babiker R."/>
            <person name="Drula E."/>
            <person name="Ayuso-Fernandez I."/>
            <person name="Pacheco R."/>
            <person name="Padilla G."/>
            <person name="Ferreira P."/>
            <person name="Barriuso J."/>
            <person name="Kellner H."/>
            <person name="Castanera R."/>
            <person name="Alfaro M."/>
            <person name="Ramirez L."/>
            <person name="Pisabarro A.G."/>
            <person name="Kuo A."/>
            <person name="Tritt A."/>
            <person name="Lipzen A."/>
            <person name="He G."/>
            <person name="Yan M."/>
            <person name="Ng V."/>
            <person name="Cullen D."/>
            <person name="Martin F."/>
            <person name="Rosso M.-N."/>
            <person name="Henrissat B."/>
            <person name="Hibbett D."/>
            <person name="Martinez A.T."/>
            <person name="Grigoriev I.V."/>
        </authorList>
    </citation>
    <scope>NUCLEOTIDE SEQUENCE</scope>
    <source>
        <strain evidence="1">AH 40177</strain>
    </source>
</reference>
<dbReference type="AlphaFoldDB" id="A0A9P5PDE5"/>
<accession>A0A9P5PDE5</accession>
<gene>
    <name evidence="1" type="ORF">BDP27DRAFT_362231</name>
</gene>
<evidence type="ECO:0008006" key="3">
    <source>
        <dbReference type="Google" id="ProtNLM"/>
    </source>
</evidence>
<dbReference type="Gene3D" id="1.20.1280.50">
    <property type="match status" value="1"/>
</dbReference>
<comment type="caution">
    <text evidence="1">The sequence shown here is derived from an EMBL/GenBank/DDBJ whole genome shotgun (WGS) entry which is preliminary data.</text>
</comment>
<evidence type="ECO:0000313" key="1">
    <source>
        <dbReference type="EMBL" id="KAF9061378.1"/>
    </source>
</evidence>
<dbReference type="Proteomes" id="UP000772434">
    <property type="component" value="Unassembled WGS sequence"/>
</dbReference>
<proteinExistence type="predicted"/>